<dbReference type="AlphaFoldDB" id="A0A178KND8"/>
<evidence type="ECO:0000313" key="2">
    <source>
        <dbReference type="EMBL" id="OAN18807.1"/>
    </source>
</evidence>
<evidence type="ECO:0000313" key="3">
    <source>
        <dbReference type="Proteomes" id="UP000078503"/>
    </source>
</evidence>
<dbReference type="InterPro" id="IPR036291">
    <property type="entry name" value="NAD(P)-bd_dom_sf"/>
</dbReference>
<protein>
    <recommendedName>
        <fullName evidence="1">NAD-dependent epimerase/dehydratase domain-containing protein</fullName>
    </recommendedName>
</protein>
<dbReference type="RefSeq" id="WP_084406539.1">
    <property type="nucleotide sequence ID" value="NZ_LVHF01000012.1"/>
</dbReference>
<dbReference type="PANTHER" id="PTHR48079:SF6">
    <property type="entry name" value="NAD(P)-BINDING DOMAIN-CONTAINING PROTEIN-RELATED"/>
    <property type="match status" value="1"/>
</dbReference>
<dbReference type="OrthoDB" id="751203at2"/>
<feature type="domain" description="NAD-dependent epimerase/dehydratase" evidence="1">
    <location>
        <begin position="7"/>
        <end position="200"/>
    </location>
</feature>
<gene>
    <name evidence="2" type="ORF">A3K86_05125</name>
</gene>
<organism evidence="2 3">
    <name type="scientific">Photobacterium jeanii</name>
    <dbReference type="NCBI Taxonomy" id="858640"/>
    <lineage>
        <taxon>Bacteria</taxon>
        <taxon>Pseudomonadati</taxon>
        <taxon>Pseudomonadota</taxon>
        <taxon>Gammaproteobacteria</taxon>
        <taxon>Vibrionales</taxon>
        <taxon>Vibrionaceae</taxon>
        <taxon>Photobacterium</taxon>
    </lineage>
</organism>
<reference evidence="2 3" key="1">
    <citation type="submission" date="2016-03" db="EMBL/GenBank/DDBJ databases">
        <title>Photobacterium proteolyticum sp. nov. a protease producing bacterium isolated from ocean sediments of Laizhou Bay.</title>
        <authorList>
            <person name="Li Y."/>
        </authorList>
    </citation>
    <scope>NUCLEOTIDE SEQUENCE [LARGE SCALE GENOMIC DNA]</scope>
    <source>
        <strain evidence="2 3">R-40508</strain>
    </source>
</reference>
<dbReference type="GO" id="GO:0005737">
    <property type="term" value="C:cytoplasm"/>
    <property type="evidence" value="ECO:0007669"/>
    <property type="project" value="TreeGrafter"/>
</dbReference>
<keyword evidence="3" id="KW-1185">Reference proteome</keyword>
<proteinExistence type="predicted"/>
<dbReference type="EMBL" id="LVHF01000012">
    <property type="protein sequence ID" value="OAN18807.1"/>
    <property type="molecule type" value="Genomic_DNA"/>
</dbReference>
<accession>A0A178KND8</accession>
<dbReference type="Gene3D" id="3.40.50.720">
    <property type="entry name" value="NAD(P)-binding Rossmann-like Domain"/>
    <property type="match status" value="1"/>
</dbReference>
<dbReference type="Pfam" id="PF01370">
    <property type="entry name" value="Epimerase"/>
    <property type="match status" value="1"/>
</dbReference>
<dbReference type="Proteomes" id="UP000078503">
    <property type="component" value="Unassembled WGS sequence"/>
</dbReference>
<dbReference type="SUPFAM" id="SSF51735">
    <property type="entry name" value="NAD(P)-binding Rossmann-fold domains"/>
    <property type="match status" value="1"/>
</dbReference>
<dbReference type="InterPro" id="IPR001509">
    <property type="entry name" value="Epimerase_deHydtase"/>
</dbReference>
<sequence length="276" mass="29867">MSICGCGWLGLPLAKHLVSQGFSVKGTKQTPEGAALLQAEGIDGYVLTLPLQESVSDNLASLWKCDVLVVNVPPGRGSVFADHYYDAILELVTKARAHGCKRVIFISSTSVYGELQGEITEVTSPVPSSISGQTHYQLEQALRTMWGDDLAVLRLSGLIGPKRHPVTFLAGREGITNGGAPVNLIHLDDCIQAITALINRWELLPSERTFHLAASAHPSRKTYYSKMAMTVGLPVPQFADEDGSQGKWINAQQTCDWLGLTLANDNLMAGMPELKQ</sequence>
<name>A0A178KND8_9GAMM</name>
<dbReference type="PANTHER" id="PTHR48079">
    <property type="entry name" value="PROTEIN YEEZ"/>
    <property type="match status" value="1"/>
</dbReference>
<evidence type="ECO:0000259" key="1">
    <source>
        <dbReference type="Pfam" id="PF01370"/>
    </source>
</evidence>
<dbReference type="GO" id="GO:0004029">
    <property type="term" value="F:aldehyde dehydrogenase (NAD+) activity"/>
    <property type="evidence" value="ECO:0007669"/>
    <property type="project" value="TreeGrafter"/>
</dbReference>
<dbReference type="STRING" id="858640.A3K86_05125"/>
<dbReference type="InterPro" id="IPR051783">
    <property type="entry name" value="NAD(P)-dependent_oxidoreduct"/>
</dbReference>
<comment type="caution">
    <text evidence="2">The sequence shown here is derived from an EMBL/GenBank/DDBJ whole genome shotgun (WGS) entry which is preliminary data.</text>
</comment>